<evidence type="ECO:0008006" key="2">
    <source>
        <dbReference type="Google" id="ProtNLM"/>
    </source>
</evidence>
<evidence type="ECO:0000313" key="1">
    <source>
        <dbReference type="EnsemblPlants" id="EMT06191"/>
    </source>
</evidence>
<dbReference type="PANTHER" id="PTHR35828:SF46">
    <property type="entry name" value="F-BOX DOMAIN-CONTAINING PROTEIN"/>
    <property type="match status" value="1"/>
</dbReference>
<protein>
    <recommendedName>
        <fullName evidence="2">F-box domain-containing protein</fullName>
    </recommendedName>
</protein>
<name>M8ANU3_AEGTA</name>
<sequence>MEQESDALVVACANSARGLQKLGSDSSWNKWWRGVARIPDTDVGRVARERRRAALRGEAAPSAASTLQLPDDALREILLRVSADVAALFRCGITCKWWGRLIADRSFLRRCWPENAAGSSSLLGFFQTDWEKNQTPFFSPILPGSVFGSHRRSLTTFVSGVPAGVLNKAIPIAARHGLLLVRHTATGELVMCDTLAGDCVVLPPLKWGAPHYGYAILTREDCCPSDGHQGPTSPTGHSAFFKVLSIVRDARGYSLNTFMSSETGWSSSRKCFGGAWAHGRRHLRLILGTNKVVVCRGMAHWLGTYSADQGDMTHYFTLGVNAETGQISLADLPIPANQLAKPSYSGPMLSLDGNGRLSLLHLRNEDLRLSMWTRVDDGTWLRTVAIELKQPKQAWHFGCVRIWSGKKRNTLLITDFFGRIHETDIETGVMEDVTTKMFEDEIGTMAVPMEIDWPTLSSSRLSF</sequence>
<dbReference type="PANTHER" id="PTHR35828">
    <property type="entry name" value="OS08G0203800 PROTEIN-RELATED"/>
    <property type="match status" value="1"/>
</dbReference>
<dbReference type="SUPFAM" id="SSF81383">
    <property type="entry name" value="F-box domain"/>
    <property type="match status" value="1"/>
</dbReference>
<accession>M8ANU3</accession>
<reference evidence="1" key="1">
    <citation type="submission" date="2015-06" db="UniProtKB">
        <authorList>
            <consortium name="EnsemblPlants"/>
        </authorList>
    </citation>
    <scope>IDENTIFICATION</scope>
</reference>
<organism evidence="1">
    <name type="scientific">Aegilops tauschii</name>
    <name type="common">Tausch's goatgrass</name>
    <name type="synonym">Aegilops squarrosa</name>
    <dbReference type="NCBI Taxonomy" id="37682"/>
    <lineage>
        <taxon>Eukaryota</taxon>
        <taxon>Viridiplantae</taxon>
        <taxon>Streptophyta</taxon>
        <taxon>Embryophyta</taxon>
        <taxon>Tracheophyta</taxon>
        <taxon>Spermatophyta</taxon>
        <taxon>Magnoliopsida</taxon>
        <taxon>Liliopsida</taxon>
        <taxon>Poales</taxon>
        <taxon>Poaceae</taxon>
        <taxon>BOP clade</taxon>
        <taxon>Pooideae</taxon>
        <taxon>Triticodae</taxon>
        <taxon>Triticeae</taxon>
        <taxon>Triticinae</taxon>
        <taxon>Aegilops</taxon>
    </lineage>
</organism>
<proteinExistence type="predicted"/>
<dbReference type="InterPro" id="IPR036047">
    <property type="entry name" value="F-box-like_dom_sf"/>
</dbReference>
<dbReference type="EnsemblPlants" id="EMT06191">
    <property type="protein sequence ID" value="EMT06191"/>
    <property type="gene ID" value="F775_17403"/>
</dbReference>
<dbReference type="AlphaFoldDB" id="M8ANU3"/>